<dbReference type="EMBL" id="JACQRX010000349">
    <property type="protein sequence ID" value="MBI4252391.1"/>
    <property type="molecule type" value="Genomic_DNA"/>
</dbReference>
<name>A0A932ZVZ2_UNCTE</name>
<accession>A0A932ZVZ2</accession>
<protein>
    <recommendedName>
        <fullName evidence="3">Site-specific DNA-methyltransferase</fullName>
    </recommendedName>
</protein>
<dbReference type="SUPFAM" id="SSF53335">
    <property type="entry name" value="S-adenosyl-L-methionine-dependent methyltransferases"/>
    <property type="match status" value="1"/>
</dbReference>
<comment type="caution">
    <text evidence="1">The sequence shown here is derived from an EMBL/GenBank/DDBJ whole genome shotgun (WGS) entry which is preliminary data.</text>
</comment>
<evidence type="ECO:0000313" key="1">
    <source>
        <dbReference type="EMBL" id="MBI4252391.1"/>
    </source>
</evidence>
<proteinExistence type="predicted"/>
<dbReference type="GO" id="GO:0003676">
    <property type="term" value="F:nucleic acid binding"/>
    <property type="evidence" value="ECO:0007669"/>
    <property type="project" value="InterPro"/>
</dbReference>
<dbReference type="Gene3D" id="3.40.50.150">
    <property type="entry name" value="Vaccinia Virus protein VP39"/>
    <property type="match status" value="1"/>
</dbReference>
<evidence type="ECO:0008006" key="3">
    <source>
        <dbReference type="Google" id="ProtNLM"/>
    </source>
</evidence>
<dbReference type="GO" id="GO:0032259">
    <property type="term" value="P:methylation"/>
    <property type="evidence" value="ECO:0007669"/>
    <property type="project" value="InterPro"/>
</dbReference>
<dbReference type="AlphaFoldDB" id="A0A932ZVZ2"/>
<dbReference type="InterPro" id="IPR002052">
    <property type="entry name" value="DNA_methylase_N6_adenine_CS"/>
</dbReference>
<reference evidence="1" key="1">
    <citation type="submission" date="2020-07" db="EMBL/GenBank/DDBJ databases">
        <title>Huge and variable diversity of episymbiotic CPR bacteria and DPANN archaea in groundwater ecosystems.</title>
        <authorList>
            <person name="He C.Y."/>
            <person name="Keren R."/>
            <person name="Whittaker M."/>
            <person name="Farag I.F."/>
            <person name="Doudna J."/>
            <person name="Cate J.H.D."/>
            <person name="Banfield J.F."/>
        </authorList>
    </citation>
    <scope>NUCLEOTIDE SEQUENCE</scope>
    <source>
        <strain evidence="1">NC_groundwater_1370_Ag_S-0.2um_69_93</strain>
    </source>
</reference>
<organism evidence="1 2">
    <name type="scientific">Tectimicrobiota bacterium</name>
    <dbReference type="NCBI Taxonomy" id="2528274"/>
    <lineage>
        <taxon>Bacteria</taxon>
        <taxon>Pseudomonadati</taxon>
        <taxon>Nitrospinota/Tectimicrobiota group</taxon>
        <taxon>Candidatus Tectimicrobiota</taxon>
    </lineage>
</organism>
<dbReference type="GO" id="GO:0008168">
    <property type="term" value="F:methyltransferase activity"/>
    <property type="evidence" value="ECO:0007669"/>
    <property type="project" value="InterPro"/>
</dbReference>
<dbReference type="PROSITE" id="PS00092">
    <property type="entry name" value="N6_MTASE"/>
    <property type="match status" value="1"/>
</dbReference>
<dbReference type="Proteomes" id="UP000752292">
    <property type="component" value="Unassembled WGS sequence"/>
</dbReference>
<dbReference type="InterPro" id="IPR029063">
    <property type="entry name" value="SAM-dependent_MTases_sf"/>
</dbReference>
<sequence length="83" mass="9143">MPGNTLYYGDKLDVLRRHVGDETVDLVYLDPPFKSDQDYNVLFAEQDGSRSQAQIKAFGDTWRWDQASAAACPVGATSCQGQG</sequence>
<gene>
    <name evidence="1" type="ORF">HY618_08015</name>
</gene>
<evidence type="ECO:0000313" key="2">
    <source>
        <dbReference type="Proteomes" id="UP000752292"/>
    </source>
</evidence>